<gene>
    <name evidence="6" type="ORF">AACH11_16735</name>
</gene>
<dbReference type="PROSITE" id="PS50887">
    <property type="entry name" value="GGDEF"/>
    <property type="match status" value="1"/>
</dbReference>
<dbReference type="PROSITE" id="PS50924">
    <property type="entry name" value="MHYT"/>
    <property type="match status" value="1"/>
</dbReference>
<evidence type="ECO:0000313" key="6">
    <source>
        <dbReference type="EMBL" id="MEK8027612.1"/>
    </source>
</evidence>
<feature type="transmembrane region" description="Helical" evidence="1">
    <location>
        <begin position="82"/>
        <end position="101"/>
    </location>
</feature>
<dbReference type="PANTHER" id="PTHR44757:SF2">
    <property type="entry name" value="BIOFILM ARCHITECTURE MAINTENANCE PROTEIN MBAA"/>
    <property type="match status" value="1"/>
</dbReference>
<dbReference type="SMART" id="SM00267">
    <property type="entry name" value="GGDEF"/>
    <property type="match status" value="1"/>
</dbReference>
<dbReference type="Gene3D" id="3.20.20.450">
    <property type="entry name" value="EAL domain"/>
    <property type="match status" value="1"/>
</dbReference>
<feature type="transmembrane region" description="Helical" evidence="1">
    <location>
        <begin position="176"/>
        <end position="195"/>
    </location>
</feature>
<feature type="transmembrane region" description="Helical" evidence="1">
    <location>
        <begin position="220"/>
        <end position="241"/>
    </location>
</feature>
<dbReference type="Pfam" id="PF00563">
    <property type="entry name" value="EAL"/>
    <property type="match status" value="1"/>
</dbReference>
<dbReference type="InterPro" id="IPR001633">
    <property type="entry name" value="EAL_dom"/>
</dbReference>
<dbReference type="Pfam" id="PF00990">
    <property type="entry name" value="GGDEF"/>
    <property type="match status" value="1"/>
</dbReference>
<evidence type="ECO:0000259" key="5">
    <source>
        <dbReference type="PROSITE" id="PS50924"/>
    </source>
</evidence>
<dbReference type="InterPro" id="IPR052155">
    <property type="entry name" value="Biofilm_reg_signaling"/>
</dbReference>
<dbReference type="RefSeq" id="WP_341375393.1">
    <property type="nucleotide sequence ID" value="NZ_JBBUTF010000015.1"/>
</dbReference>
<dbReference type="PROSITE" id="PS50883">
    <property type="entry name" value="EAL"/>
    <property type="match status" value="1"/>
</dbReference>
<keyword evidence="7" id="KW-1185">Reference proteome</keyword>
<dbReference type="InterPro" id="IPR000160">
    <property type="entry name" value="GGDEF_dom"/>
</dbReference>
<feature type="transmembrane region" description="Helical" evidence="1">
    <location>
        <begin position="45"/>
        <end position="70"/>
    </location>
</feature>
<dbReference type="Proteomes" id="UP001368500">
    <property type="component" value="Unassembled WGS sequence"/>
</dbReference>
<dbReference type="InterPro" id="IPR035919">
    <property type="entry name" value="EAL_sf"/>
</dbReference>
<dbReference type="EMBL" id="JBBUTF010000015">
    <property type="protein sequence ID" value="MEK8027612.1"/>
    <property type="molecule type" value="Genomic_DNA"/>
</dbReference>
<feature type="transmembrane region" description="Helical" evidence="1">
    <location>
        <begin position="12"/>
        <end position="33"/>
    </location>
</feature>
<protein>
    <submittedName>
        <fullName evidence="6">EAL domain-containing protein</fullName>
    </submittedName>
</protein>
<proteinExistence type="predicted"/>
<accession>A0ABU9BCJ2</accession>
<dbReference type="InterPro" id="IPR043128">
    <property type="entry name" value="Rev_trsase/Diguanyl_cyclase"/>
</dbReference>
<dbReference type="CDD" id="cd01949">
    <property type="entry name" value="GGDEF"/>
    <property type="match status" value="1"/>
</dbReference>
<evidence type="ECO:0000259" key="4">
    <source>
        <dbReference type="PROSITE" id="PS50887"/>
    </source>
</evidence>
<feature type="coiled-coil region" evidence="2">
    <location>
        <begin position="249"/>
        <end position="276"/>
    </location>
</feature>
<dbReference type="InterPro" id="IPR029787">
    <property type="entry name" value="Nucleotide_cyclase"/>
</dbReference>
<keyword evidence="2" id="KW-0175">Coiled coil</keyword>
<dbReference type="PANTHER" id="PTHR44757">
    <property type="entry name" value="DIGUANYLATE CYCLASE DGCP"/>
    <property type="match status" value="1"/>
</dbReference>
<dbReference type="SUPFAM" id="SSF141868">
    <property type="entry name" value="EAL domain-like"/>
    <property type="match status" value="1"/>
</dbReference>
<feature type="transmembrane region" description="Helical" evidence="1">
    <location>
        <begin position="144"/>
        <end position="164"/>
    </location>
</feature>
<evidence type="ECO:0000256" key="2">
    <source>
        <dbReference type="SAM" id="Coils"/>
    </source>
</evidence>
<dbReference type="InterPro" id="IPR005330">
    <property type="entry name" value="MHYT_dom"/>
</dbReference>
<reference evidence="6 7" key="1">
    <citation type="submission" date="2024-04" db="EMBL/GenBank/DDBJ databases">
        <title>Novel species of the genus Ideonella isolated from streams.</title>
        <authorList>
            <person name="Lu H."/>
        </authorList>
    </citation>
    <scope>NUCLEOTIDE SEQUENCE [LARGE SCALE GENOMIC DNA]</scope>
    <source>
        <strain evidence="6 7">BYS139W</strain>
    </source>
</reference>
<keyword evidence="1" id="KW-0472">Membrane</keyword>
<feature type="domain" description="MHYT" evidence="5">
    <location>
        <begin position="10"/>
        <end position="204"/>
    </location>
</feature>
<feature type="domain" description="EAL" evidence="3">
    <location>
        <begin position="446"/>
        <end position="699"/>
    </location>
</feature>
<dbReference type="NCBIfam" id="TIGR00254">
    <property type="entry name" value="GGDEF"/>
    <property type="match status" value="1"/>
</dbReference>
<feature type="domain" description="GGDEF" evidence="4">
    <location>
        <begin position="305"/>
        <end position="437"/>
    </location>
</feature>
<organism evidence="6 7">
    <name type="scientific">Pseudaquabacterium rugosum</name>
    <dbReference type="NCBI Taxonomy" id="2984194"/>
    <lineage>
        <taxon>Bacteria</taxon>
        <taxon>Pseudomonadati</taxon>
        <taxon>Pseudomonadota</taxon>
        <taxon>Betaproteobacteria</taxon>
        <taxon>Burkholderiales</taxon>
        <taxon>Sphaerotilaceae</taxon>
        <taxon>Pseudaquabacterium</taxon>
    </lineage>
</organism>
<name>A0ABU9BCJ2_9BURK</name>
<evidence type="ECO:0000313" key="7">
    <source>
        <dbReference type="Proteomes" id="UP001368500"/>
    </source>
</evidence>
<dbReference type="CDD" id="cd01948">
    <property type="entry name" value="EAL"/>
    <property type="match status" value="1"/>
</dbReference>
<evidence type="ECO:0000259" key="3">
    <source>
        <dbReference type="PROSITE" id="PS50883"/>
    </source>
</evidence>
<dbReference type="SMART" id="SM00052">
    <property type="entry name" value="EAL"/>
    <property type="match status" value="1"/>
</dbReference>
<evidence type="ECO:0000256" key="1">
    <source>
        <dbReference type="PROSITE-ProRule" id="PRU00244"/>
    </source>
</evidence>
<comment type="caution">
    <text evidence="6">The sequence shown here is derived from an EMBL/GenBank/DDBJ whole genome shotgun (WGS) entry which is preliminary data.</text>
</comment>
<dbReference type="SUPFAM" id="SSF55073">
    <property type="entry name" value="Nucleotide cyclase"/>
    <property type="match status" value="1"/>
</dbReference>
<feature type="transmembrane region" description="Helical" evidence="1">
    <location>
        <begin position="108"/>
        <end position="129"/>
    </location>
</feature>
<keyword evidence="1" id="KW-0812">Transmembrane</keyword>
<dbReference type="Pfam" id="PF03707">
    <property type="entry name" value="MHYT"/>
    <property type="match status" value="3"/>
</dbReference>
<keyword evidence="1" id="KW-1133">Transmembrane helix</keyword>
<dbReference type="Gene3D" id="3.30.70.270">
    <property type="match status" value="1"/>
</dbReference>
<sequence length="729" mass="77803">MASALLSTHHDPLAVLASCVIATCASYVALDLARRMRGNEPHIARLWLIGGALALGTGVWSMHFVAMLGFEAGIPLGFAPRATLLSWLAAVLAGGIALAMARRDRLGGWVLVGGATAMATAISAMHYIGMDALVLLPGIVWDRALVLASVLVAWVASAAALAIVMLMRRYRGRERLAVQLVASVVMGAAIAGMHYTGMAAVQLPVGAVCLSQDGLRGQGMLALIGTGSLLLLGVALATSVNDARRHSAERRLRESLQQANTDLQNANAELHRLAFQDPLTGLPNRALFTDRLSRAALAPSGGQILPLAVLFVDLDGFKPVNDTWGHAVGDAVLRVVARRLAAPLQDRDTLARLGGDEFVVLLEGPDVAQRAPQLAERLLQALGASIRAEEHEITLSASIGLALHPEDGTAEQLATHADAAMYEAKRSGGSTWRRFEPRMIEGAGAQVDLQQGLRQALARDEFSLQVQPKLRTADAGIHGVEVLLRWRHPQRGMISPADFIPVAERFGMIGAIGQWVLEQACALLGHWVAQGRPWRLAINVSPQQLRQPDFAQRVLAELDTHRIPPGRLVLEITETAMMEYAPGEQQQLQDLVDAGVWISIDDFGTGWSSLAQLRRLPAQQVKLDRSLVVDIATDPQARAVLEAVLRLSHALGREVVAEGVETAAQAAVLAALGCDLQQGWLHARAMPPAAFEVWSAAYEGGRRSAAAAPVPPAPALVSPPARIEEIGHA</sequence>